<dbReference type="Proteomes" id="UP000093336">
    <property type="component" value="Unassembled WGS sequence"/>
</dbReference>
<gene>
    <name evidence="7" type="ORF">A8135_13900</name>
</gene>
<keyword evidence="8" id="KW-1185">Reference proteome</keyword>
<dbReference type="PANTHER" id="PTHR37422">
    <property type="entry name" value="TEICHURONIC ACID BIOSYNTHESIS PROTEIN TUAE"/>
    <property type="match status" value="1"/>
</dbReference>
<dbReference type="PANTHER" id="PTHR37422:SF23">
    <property type="entry name" value="TEICHURONIC ACID BIOSYNTHESIS PROTEIN TUAE"/>
    <property type="match status" value="1"/>
</dbReference>
<keyword evidence="4 5" id="KW-0472">Membrane</keyword>
<reference evidence="7 8" key="1">
    <citation type="submission" date="2016-05" db="EMBL/GenBank/DDBJ databases">
        <authorList>
            <person name="Prochazka B."/>
            <person name="Indra A."/>
            <person name="Hasenberger P."/>
            <person name="Blaschitz M."/>
            <person name="Wagner L."/>
            <person name="Wewalka G."/>
            <person name="Sorschag S."/>
            <person name="Schmid D."/>
            <person name="Ruppitsch W."/>
        </authorList>
    </citation>
    <scope>NUCLEOTIDE SEQUENCE [LARGE SCALE GENOMIC DNA]</scope>
    <source>
        <strain evidence="7 8">974010_12</strain>
    </source>
</reference>
<sequence length="616" mass="70450">MLGLLLLAALIFQGVTDRSVLLISYGVFLLLSPIYFFRLQKQISITFTPLSLLLILWLIWVYLPYYFGWVANTSLFGFFQCSPWIVTFFILETSNSTKRLWSGLFQIVWLLSLICALYALFQFFILHQMPCGFFASKNTTAAFLMMTLLILTGEFLKPTLRPLKVANSVYLALIGISIVILALAMFSALSRGVMISFSCGLAVELIVLGHVISKKRLFLFLTLLFLAFSLFLLIAQPAIAHRLLLLQREKSRLIMWQGAWHLWQNTPWYGLGIFNFKHYYQAYSLPGDGSVLEYAHNDFLQLLIETGIPGGMILLSIMVIISLSLWRYLQQHFKGEHVPLVACFAALMSFVFHSVVDFNFYVLPMNLLLGCYLGYLHNGLKEAGAIPSWPIRLSILQQRLLILLGLLLGLFISSNALRLLMFDYHTTKADIATKQHHYQAALPHTKQALQWLDVAALHSHRADLYLQFANSAKTRDEKQTFTRKTQNEINKALANNPYYARPYFQMALVQSILLNNPAKAQNFFAESIAKNPHYSLARLTFCQFLIEQQDLIYAQRVLEQGLHYPIAPEQAEIYLNYLAKLRYENGDKKGALQIASRLQHLSYYNYDYSDLISASV</sequence>
<feature type="domain" description="O-antigen ligase-related" evidence="6">
    <location>
        <begin position="177"/>
        <end position="315"/>
    </location>
</feature>
<feature type="transmembrane region" description="Helical" evidence="5">
    <location>
        <begin position="400"/>
        <end position="421"/>
    </location>
</feature>
<feature type="transmembrane region" description="Helical" evidence="5">
    <location>
        <begin position="138"/>
        <end position="156"/>
    </location>
</feature>
<keyword evidence="2 5" id="KW-0812">Transmembrane</keyword>
<comment type="subcellular location">
    <subcellularLocation>
        <location evidence="1">Membrane</location>
        <topology evidence="1">Multi-pass membrane protein</topology>
    </subcellularLocation>
</comment>
<name>A0ABX2XTQ1_9GAMM</name>
<comment type="caution">
    <text evidence="7">The sequence shown here is derived from an EMBL/GenBank/DDBJ whole genome shotgun (WGS) entry which is preliminary data.</text>
</comment>
<feature type="transmembrane region" description="Helical" evidence="5">
    <location>
        <begin position="338"/>
        <end position="355"/>
    </location>
</feature>
<dbReference type="InterPro" id="IPR051533">
    <property type="entry name" value="WaaL-like"/>
</dbReference>
<dbReference type="Pfam" id="PF04932">
    <property type="entry name" value="Wzy_C"/>
    <property type="match status" value="1"/>
</dbReference>
<dbReference type="InterPro" id="IPR011990">
    <property type="entry name" value="TPR-like_helical_dom_sf"/>
</dbReference>
<dbReference type="SUPFAM" id="SSF48452">
    <property type="entry name" value="TPR-like"/>
    <property type="match status" value="1"/>
</dbReference>
<accession>A0ABX2XTQ1</accession>
<feature type="transmembrane region" description="Helical" evidence="5">
    <location>
        <begin position="168"/>
        <end position="186"/>
    </location>
</feature>
<proteinExistence type="predicted"/>
<evidence type="ECO:0000313" key="7">
    <source>
        <dbReference type="EMBL" id="OCH97631.1"/>
    </source>
</evidence>
<protein>
    <recommendedName>
        <fullName evidence="6">O-antigen ligase-related domain-containing protein</fullName>
    </recommendedName>
</protein>
<feature type="transmembrane region" description="Helical" evidence="5">
    <location>
        <begin position="103"/>
        <end position="126"/>
    </location>
</feature>
<feature type="transmembrane region" description="Helical" evidence="5">
    <location>
        <begin position="69"/>
        <end position="91"/>
    </location>
</feature>
<evidence type="ECO:0000256" key="4">
    <source>
        <dbReference type="ARBA" id="ARBA00023136"/>
    </source>
</evidence>
<evidence type="ECO:0000256" key="5">
    <source>
        <dbReference type="SAM" id="Phobius"/>
    </source>
</evidence>
<evidence type="ECO:0000313" key="8">
    <source>
        <dbReference type="Proteomes" id="UP000093336"/>
    </source>
</evidence>
<evidence type="ECO:0000256" key="2">
    <source>
        <dbReference type="ARBA" id="ARBA00022692"/>
    </source>
</evidence>
<evidence type="ECO:0000256" key="1">
    <source>
        <dbReference type="ARBA" id="ARBA00004141"/>
    </source>
</evidence>
<feature type="transmembrane region" description="Helical" evidence="5">
    <location>
        <begin position="218"/>
        <end position="239"/>
    </location>
</feature>
<dbReference type="Gene3D" id="1.25.40.10">
    <property type="entry name" value="Tetratricopeptide repeat domain"/>
    <property type="match status" value="1"/>
</dbReference>
<dbReference type="EMBL" id="LYOZ01000030">
    <property type="protein sequence ID" value="OCH97631.1"/>
    <property type="molecule type" value="Genomic_DNA"/>
</dbReference>
<organism evidence="7 8">
    <name type="scientific">Legionella jamestowniensis</name>
    <dbReference type="NCBI Taxonomy" id="455"/>
    <lineage>
        <taxon>Bacteria</taxon>
        <taxon>Pseudomonadati</taxon>
        <taxon>Pseudomonadota</taxon>
        <taxon>Gammaproteobacteria</taxon>
        <taxon>Legionellales</taxon>
        <taxon>Legionellaceae</taxon>
        <taxon>Legionella</taxon>
    </lineage>
</organism>
<dbReference type="InterPro" id="IPR007016">
    <property type="entry name" value="O-antigen_ligase-rel_domated"/>
</dbReference>
<keyword evidence="3 5" id="KW-1133">Transmembrane helix</keyword>
<evidence type="ECO:0000256" key="3">
    <source>
        <dbReference type="ARBA" id="ARBA00022989"/>
    </source>
</evidence>
<feature type="transmembrane region" description="Helical" evidence="5">
    <location>
        <begin position="44"/>
        <end position="63"/>
    </location>
</feature>
<feature type="transmembrane region" description="Helical" evidence="5">
    <location>
        <begin position="192"/>
        <end position="211"/>
    </location>
</feature>
<evidence type="ECO:0000259" key="6">
    <source>
        <dbReference type="Pfam" id="PF04932"/>
    </source>
</evidence>
<feature type="transmembrane region" description="Helical" evidence="5">
    <location>
        <begin position="307"/>
        <end position="326"/>
    </location>
</feature>
<feature type="transmembrane region" description="Helical" evidence="5">
    <location>
        <begin position="20"/>
        <end position="37"/>
    </location>
</feature>
<feature type="transmembrane region" description="Helical" evidence="5">
    <location>
        <begin position="361"/>
        <end position="380"/>
    </location>
</feature>